<dbReference type="Gramene" id="OBART11G20490.1">
    <property type="protein sequence ID" value="OBART11G20490.1"/>
    <property type="gene ID" value="OBART11G20490"/>
</dbReference>
<name>A0A0D3HP70_9ORYZ</name>
<organism evidence="1">
    <name type="scientific">Oryza barthii</name>
    <dbReference type="NCBI Taxonomy" id="65489"/>
    <lineage>
        <taxon>Eukaryota</taxon>
        <taxon>Viridiplantae</taxon>
        <taxon>Streptophyta</taxon>
        <taxon>Embryophyta</taxon>
        <taxon>Tracheophyta</taxon>
        <taxon>Spermatophyta</taxon>
        <taxon>Magnoliopsida</taxon>
        <taxon>Liliopsida</taxon>
        <taxon>Poales</taxon>
        <taxon>Poaceae</taxon>
        <taxon>BOP clade</taxon>
        <taxon>Oryzoideae</taxon>
        <taxon>Oryzeae</taxon>
        <taxon>Oryzinae</taxon>
        <taxon>Oryza</taxon>
    </lineage>
</organism>
<protein>
    <submittedName>
        <fullName evidence="1">Uncharacterized protein</fullName>
    </submittedName>
</protein>
<proteinExistence type="predicted"/>
<dbReference type="Proteomes" id="UP000026960">
    <property type="component" value="Chromosome 11"/>
</dbReference>
<dbReference type="AlphaFoldDB" id="A0A0D3HP70"/>
<dbReference type="PaxDb" id="65489-OBART11G20490.1"/>
<accession>A0A0D3HP70</accession>
<sequence>MAPEAPVSTRQILRRLLPWLYDFSEPMDCVVIASGLPNADGLHCGHRSSRHDVAVDWMSIESSPSMPSCRRITLPKILDGSRRKRENRVDIPELITWELIKPPAGGCIAAVAV</sequence>
<evidence type="ECO:0000313" key="1">
    <source>
        <dbReference type="EnsemblPlants" id="OBART11G20490.1"/>
    </source>
</evidence>
<evidence type="ECO:0000313" key="2">
    <source>
        <dbReference type="Proteomes" id="UP000026960"/>
    </source>
</evidence>
<dbReference type="EnsemblPlants" id="OBART11G20490.1">
    <property type="protein sequence ID" value="OBART11G20490.1"/>
    <property type="gene ID" value="OBART11G20490"/>
</dbReference>
<reference evidence="1" key="2">
    <citation type="submission" date="2015-03" db="UniProtKB">
        <authorList>
            <consortium name="EnsemblPlants"/>
        </authorList>
    </citation>
    <scope>IDENTIFICATION</scope>
</reference>
<reference evidence="1" key="1">
    <citation type="journal article" date="2009" name="Rice">
        <title>De Novo Next Generation Sequencing of Plant Genomes.</title>
        <authorList>
            <person name="Rounsley S."/>
            <person name="Marri P.R."/>
            <person name="Yu Y."/>
            <person name="He R."/>
            <person name="Sisneros N."/>
            <person name="Goicoechea J.L."/>
            <person name="Lee S.J."/>
            <person name="Angelova A."/>
            <person name="Kudrna D."/>
            <person name="Luo M."/>
            <person name="Affourtit J."/>
            <person name="Desany B."/>
            <person name="Knight J."/>
            <person name="Niazi F."/>
            <person name="Egholm M."/>
            <person name="Wing R.A."/>
        </authorList>
    </citation>
    <scope>NUCLEOTIDE SEQUENCE [LARGE SCALE GENOMIC DNA]</scope>
    <source>
        <strain evidence="1">cv. IRGC 105608</strain>
    </source>
</reference>
<keyword evidence="2" id="KW-1185">Reference proteome</keyword>
<dbReference type="HOGENOM" id="CLU_171366_0_0_1"/>